<keyword evidence="1" id="KW-1185">Reference proteome</keyword>
<dbReference type="Proteomes" id="UP000887577">
    <property type="component" value="Unplaced"/>
</dbReference>
<evidence type="ECO:0000313" key="2">
    <source>
        <dbReference type="WBParaSite" id="PSU_v2.g4731.t1"/>
    </source>
</evidence>
<proteinExistence type="predicted"/>
<sequence length="90" mass="10399">MLDNNYRNDNLQITNYSTSWNKTNKICQPYQCLNPFDVSKKKAITEKIDLNVNNSTLSLHIAAYENSVETQNKQDKSKKFLTNVKVSLKV</sequence>
<name>A0A914Z3A3_9BILA</name>
<protein>
    <submittedName>
        <fullName evidence="2">Uncharacterized protein</fullName>
    </submittedName>
</protein>
<accession>A0A914Z3A3</accession>
<organism evidence="1 2">
    <name type="scientific">Panagrolaimus superbus</name>
    <dbReference type="NCBI Taxonomy" id="310955"/>
    <lineage>
        <taxon>Eukaryota</taxon>
        <taxon>Metazoa</taxon>
        <taxon>Ecdysozoa</taxon>
        <taxon>Nematoda</taxon>
        <taxon>Chromadorea</taxon>
        <taxon>Rhabditida</taxon>
        <taxon>Tylenchina</taxon>
        <taxon>Panagrolaimomorpha</taxon>
        <taxon>Panagrolaimoidea</taxon>
        <taxon>Panagrolaimidae</taxon>
        <taxon>Panagrolaimus</taxon>
    </lineage>
</organism>
<dbReference type="WBParaSite" id="PSU_v2.g4731.t1">
    <property type="protein sequence ID" value="PSU_v2.g4731.t1"/>
    <property type="gene ID" value="PSU_v2.g4731"/>
</dbReference>
<reference evidence="2" key="1">
    <citation type="submission" date="2022-11" db="UniProtKB">
        <authorList>
            <consortium name="WormBaseParasite"/>
        </authorList>
    </citation>
    <scope>IDENTIFICATION</scope>
</reference>
<dbReference type="AlphaFoldDB" id="A0A914Z3A3"/>
<evidence type="ECO:0000313" key="1">
    <source>
        <dbReference type="Proteomes" id="UP000887577"/>
    </source>
</evidence>